<gene>
    <name evidence="2" type="ORF">HRI_004676700</name>
</gene>
<dbReference type="PANTHER" id="PTHR37180">
    <property type="entry name" value="PRECURSOR OF CEP14"/>
    <property type="match status" value="1"/>
</dbReference>
<evidence type="ECO:0000313" key="3">
    <source>
        <dbReference type="Proteomes" id="UP001165190"/>
    </source>
</evidence>
<accession>A0A9W7MST1</accession>
<dbReference type="AlphaFoldDB" id="A0A9W7MST1"/>
<sequence>MARVCLVLLIIVFVLIYQAPLMQSRKVFNAEMEAAVISQKDNLVPSDFLKKPAPTDNDPVMANNQRLFAAHLAEIDRLLQSVPSPGGGH</sequence>
<feature type="chain" id="PRO_5040994971" evidence="1">
    <location>
        <begin position="25"/>
        <end position="89"/>
    </location>
</feature>
<organism evidence="2 3">
    <name type="scientific">Hibiscus trionum</name>
    <name type="common">Flower of an hour</name>
    <dbReference type="NCBI Taxonomy" id="183268"/>
    <lineage>
        <taxon>Eukaryota</taxon>
        <taxon>Viridiplantae</taxon>
        <taxon>Streptophyta</taxon>
        <taxon>Embryophyta</taxon>
        <taxon>Tracheophyta</taxon>
        <taxon>Spermatophyta</taxon>
        <taxon>Magnoliopsida</taxon>
        <taxon>eudicotyledons</taxon>
        <taxon>Gunneridae</taxon>
        <taxon>Pentapetalae</taxon>
        <taxon>rosids</taxon>
        <taxon>malvids</taxon>
        <taxon>Malvales</taxon>
        <taxon>Malvaceae</taxon>
        <taxon>Malvoideae</taxon>
        <taxon>Hibiscus</taxon>
    </lineage>
</organism>
<proteinExistence type="predicted"/>
<dbReference type="EMBL" id="BSYR01000056">
    <property type="protein sequence ID" value="GMJ10075.1"/>
    <property type="molecule type" value="Genomic_DNA"/>
</dbReference>
<keyword evidence="3" id="KW-1185">Reference proteome</keyword>
<comment type="caution">
    <text evidence="2">The sequence shown here is derived from an EMBL/GenBank/DDBJ whole genome shotgun (WGS) entry which is preliminary data.</text>
</comment>
<name>A0A9W7MST1_HIBTR</name>
<dbReference type="Proteomes" id="UP001165190">
    <property type="component" value="Unassembled WGS sequence"/>
</dbReference>
<protein>
    <submittedName>
        <fullName evidence="2">Uncharacterized protein</fullName>
    </submittedName>
</protein>
<evidence type="ECO:0000313" key="2">
    <source>
        <dbReference type="EMBL" id="GMJ10075.1"/>
    </source>
</evidence>
<feature type="signal peptide" evidence="1">
    <location>
        <begin position="1"/>
        <end position="24"/>
    </location>
</feature>
<dbReference type="GO" id="GO:0006970">
    <property type="term" value="P:response to osmotic stress"/>
    <property type="evidence" value="ECO:0007669"/>
    <property type="project" value="InterPro"/>
</dbReference>
<dbReference type="InterPro" id="IPR038930">
    <property type="entry name" value="CEP13/CEP14"/>
</dbReference>
<keyword evidence="1" id="KW-0732">Signal</keyword>
<dbReference type="PANTHER" id="PTHR37180:SF4">
    <property type="entry name" value="FORMIN-LIKE PROTEIN 3"/>
    <property type="match status" value="1"/>
</dbReference>
<dbReference type="OrthoDB" id="1915362at2759"/>
<dbReference type="GO" id="GO:0006995">
    <property type="term" value="P:cellular response to nitrogen starvation"/>
    <property type="evidence" value="ECO:0007669"/>
    <property type="project" value="InterPro"/>
</dbReference>
<evidence type="ECO:0000256" key="1">
    <source>
        <dbReference type="SAM" id="SignalP"/>
    </source>
</evidence>
<reference evidence="2" key="1">
    <citation type="submission" date="2023-05" db="EMBL/GenBank/DDBJ databases">
        <title>Genome and transcriptome analyses reveal genes involved in the formation of fine ridges on petal epidermal cells in Hibiscus trionum.</title>
        <authorList>
            <person name="Koshimizu S."/>
            <person name="Masuda S."/>
            <person name="Ishii T."/>
            <person name="Shirasu K."/>
            <person name="Hoshino A."/>
            <person name="Arita M."/>
        </authorList>
    </citation>
    <scope>NUCLEOTIDE SEQUENCE</scope>
    <source>
        <strain evidence="2">Hamamatsu line</strain>
    </source>
</reference>